<feature type="compositionally biased region" description="Low complexity" evidence="1">
    <location>
        <begin position="221"/>
        <end position="231"/>
    </location>
</feature>
<sequence length="511" mass="55768">MELARVASADAGAAAVSPAQRRLVDAQSDRLAPRDAHRELRTTRMNSSSGADDAIPVDAVAYSTCAWKQRVSRRDGACVLQPRTCYECLNVLPTSRESCVLMPSGLCMNLSAFNVSLDYRRTEYSMNRVNMYPSTNTTYCESDDVACQQCRETSFVSAWKSHPSQYCRGKSGCVCTAICEQYVWESTVRPSLQQLLESSGNSSLRQCRLRDPDEIVDSGDDSSSSGNAGDGKAPSIVGLPSKKATTSDENPCMWYQNQTRCGAPRSCFDCLNTPIYSGQKCMLHRSGFCTTMDAYDNRKDFRRQAITTRARNIFFPSSNTSYCDADDAACSACRSQAFARWAATNSTSASPYCVGERGCVCLASCEAPQWRSQVVALTCSTNGTGNPQTLTPRPSRLSVHAIIVTTFVGCLASVVTALMLVSRCRLLGFRGSSRGTTEAPRRPRSPSGPALELTGWKAMMEDLIKKEQDFIGGIALDDRDRRLTDVDADAPSVEVATGDAFRPLSPSRMHV</sequence>
<feature type="transmembrane region" description="Helical" evidence="2">
    <location>
        <begin position="397"/>
        <end position="421"/>
    </location>
</feature>
<name>A0AAD5LUP8_PYTIN</name>
<keyword evidence="4" id="KW-1185">Reference proteome</keyword>
<accession>A0AAD5LUP8</accession>
<proteinExistence type="predicted"/>
<dbReference type="EMBL" id="JAKCXM010000441">
    <property type="protein sequence ID" value="KAJ0394012.1"/>
    <property type="molecule type" value="Genomic_DNA"/>
</dbReference>
<dbReference type="Proteomes" id="UP001209570">
    <property type="component" value="Unassembled WGS sequence"/>
</dbReference>
<reference evidence="3" key="1">
    <citation type="submission" date="2021-12" db="EMBL/GenBank/DDBJ databases">
        <title>Prjna785345.</title>
        <authorList>
            <person name="Rujirawat T."/>
            <person name="Krajaejun T."/>
        </authorList>
    </citation>
    <scope>NUCLEOTIDE SEQUENCE</scope>
    <source>
        <strain evidence="3">Pi057C3</strain>
    </source>
</reference>
<comment type="caution">
    <text evidence="3">The sequence shown here is derived from an EMBL/GenBank/DDBJ whole genome shotgun (WGS) entry which is preliminary data.</text>
</comment>
<evidence type="ECO:0000313" key="4">
    <source>
        <dbReference type="Proteomes" id="UP001209570"/>
    </source>
</evidence>
<keyword evidence="2" id="KW-0472">Membrane</keyword>
<dbReference type="AlphaFoldDB" id="A0AAD5LUP8"/>
<evidence type="ECO:0000256" key="2">
    <source>
        <dbReference type="SAM" id="Phobius"/>
    </source>
</evidence>
<organism evidence="3 4">
    <name type="scientific">Pythium insidiosum</name>
    <name type="common">Pythiosis disease agent</name>
    <dbReference type="NCBI Taxonomy" id="114742"/>
    <lineage>
        <taxon>Eukaryota</taxon>
        <taxon>Sar</taxon>
        <taxon>Stramenopiles</taxon>
        <taxon>Oomycota</taxon>
        <taxon>Peronosporomycetes</taxon>
        <taxon>Pythiales</taxon>
        <taxon>Pythiaceae</taxon>
        <taxon>Pythium</taxon>
    </lineage>
</organism>
<evidence type="ECO:0000313" key="3">
    <source>
        <dbReference type="EMBL" id="KAJ0394012.1"/>
    </source>
</evidence>
<keyword evidence="2" id="KW-1133">Transmembrane helix</keyword>
<feature type="region of interest" description="Disordered" evidence="1">
    <location>
        <begin position="215"/>
        <end position="246"/>
    </location>
</feature>
<protein>
    <submittedName>
        <fullName evidence="3">Uncharacterized protein</fullName>
    </submittedName>
</protein>
<gene>
    <name evidence="3" type="ORF">P43SY_006844</name>
</gene>
<evidence type="ECO:0000256" key="1">
    <source>
        <dbReference type="SAM" id="MobiDB-lite"/>
    </source>
</evidence>
<keyword evidence="2" id="KW-0812">Transmembrane</keyword>